<evidence type="ECO:0000313" key="2">
    <source>
        <dbReference type="EMBL" id="CAB4938772.1"/>
    </source>
</evidence>
<reference evidence="2" key="1">
    <citation type="submission" date="2020-05" db="EMBL/GenBank/DDBJ databases">
        <authorList>
            <person name="Chiriac C."/>
            <person name="Salcher M."/>
            <person name="Ghai R."/>
            <person name="Kavagutti S V."/>
        </authorList>
    </citation>
    <scope>NUCLEOTIDE SEQUENCE</scope>
</reference>
<feature type="domain" description="GPI inositol-deacylase PGAP1-like alpha/beta" evidence="1">
    <location>
        <begin position="337"/>
        <end position="385"/>
    </location>
</feature>
<dbReference type="InterPro" id="IPR012908">
    <property type="entry name" value="PGAP1-ab_dom-like"/>
</dbReference>
<dbReference type="GO" id="GO:0016788">
    <property type="term" value="F:hydrolase activity, acting on ester bonds"/>
    <property type="evidence" value="ECO:0007669"/>
    <property type="project" value="InterPro"/>
</dbReference>
<proteinExistence type="predicted"/>
<sequence>MSSGSLPPIESVTGGSHGVEAGYEQMLGLAARYEQHAGDLVEMAGLGVRVVADGDLLESAVLSPLSFADAEVQVLGATAGTDGLAVRAVGIEADALGVRAVVAAFRASDALSRHVGEAIDHTLGRVVLTGTVTALPALLVAGGVGHACWSSLTPKEQQALEQRLTDGLGALLHEHPGLAQHLLNSGGGLVGSLVPGLGLLDPGDGPVGQPTTNDAARLMALLLGDDTDYSVARVTDVEGGAREVLPESLRALVEQLAATNDLDAGPHTEALHGAIQVQQVGEERYVVYLPGTDDMRPVPSGGLVRDMETNYQLIGGTDSAYGRGIRAAMLHAGLDGKAVTLVGHSQGGMVATSLAADPDFTRHFDVEHVVTAGSPTAQVAQLPDGTHALHLENRGDAVPLLDGEDNPDQPHRTTVLFDDGTHRIVDNHDLDRYAAGAAAAEASGHGSIRDQVARMHYDGYLGSGPSGPVSTYVITR</sequence>
<dbReference type="Gene3D" id="3.40.50.1820">
    <property type="entry name" value="alpha/beta hydrolase"/>
    <property type="match status" value="1"/>
</dbReference>
<protein>
    <submittedName>
        <fullName evidence="2">Unannotated protein</fullName>
    </submittedName>
</protein>
<dbReference type="SUPFAM" id="SSF53474">
    <property type="entry name" value="alpha/beta-Hydrolases"/>
    <property type="match status" value="1"/>
</dbReference>
<dbReference type="AlphaFoldDB" id="A0A6J7J8P9"/>
<gene>
    <name evidence="2" type="ORF">UFOPK3662_01731</name>
</gene>
<evidence type="ECO:0000259" key="1">
    <source>
        <dbReference type="Pfam" id="PF07819"/>
    </source>
</evidence>
<organism evidence="2">
    <name type="scientific">freshwater metagenome</name>
    <dbReference type="NCBI Taxonomy" id="449393"/>
    <lineage>
        <taxon>unclassified sequences</taxon>
        <taxon>metagenomes</taxon>
        <taxon>ecological metagenomes</taxon>
    </lineage>
</organism>
<dbReference type="EMBL" id="CAFBMW010000012">
    <property type="protein sequence ID" value="CAB4938772.1"/>
    <property type="molecule type" value="Genomic_DNA"/>
</dbReference>
<dbReference type="Pfam" id="PF07819">
    <property type="entry name" value="PGAP1"/>
    <property type="match status" value="1"/>
</dbReference>
<name>A0A6J7J8P9_9ZZZZ</name>
<accession>A0A6J7J8P9</accession>
<dbReference type="InterPro" id="IPR029058">
    <property type="entry name" value="AB_hydrolase_fold"/>
</dbReference>